<dbReference type="InterPro" id="IPR017853">
    <property type="entry name" value="GH"/>
</dbReference>
<dbReference type="EMBL" id="JACHFK010000002">
    <property type="protein sequence ID" value="MBB5375848.1"/>
    <property type="molecule type" value="Genomic_DNA"/>
</dbReference>
<sequence>MMPALRHPQTYLERPADVREDPARHRALAVYYGPELSPVLARYRRVVVQPGHFWPERVERLQRRGVEVLAYLSLGEDDGGPAAWNTDDIHPEWRTRRVNVRHPQWREHIQAQVERHRPVFDGFLLDTLDSAATDPNQKRAMIKLVRLVRQWAGDRYLLANRGFDLLERLRGSVDGVLIESFSTTWQGGYHAYQGHELAYTEGLLDLTRRLKLDAFALDYADTPILKRFARRRANRLGVPTFITNRELTRL</sequence>
<dbReference type="InterPro" id="IPR013785">
    <property type="entry name" value="Aldolase_TIM"/>
</dbReference>
<dbReference type="Proteomes" id="UP000539473">
    <property type="component" value="Unassembled WGS sequence"/>
</dbReference>
<accession>A0A7W8KEW6</accession>
<dbReference type="AlphaFoldDB" id="A0A7W8KEW6"/>
<dbReference type="PANTHER" id="PTHR35882:SF2">
    <property type="entry name" value="PELA"/>
    <property type="match status" value="1"/>
</dbReference>
<gene>
    <name evidence="2" type="ORF">HNQ07_001305</name>
</gene>
<dbReference type="SUPFAM" id="SSF51445">
    <property type="entry name" value="(Trans)glycosidases"/>
    <property type="match status" value="1"/>
</dbReference>
<proteinExistence type="predicted"/>
<dbReference type="PANTHER" id="PTHR35882">
    <property type="entry name" value="PELA"/>
    <property type="match status" value="1"/>
</dbReference>
<name>A0A7W8KEW6_9DEIO</name>
<dbReference type="InterPro" id="IPR004352">
    <property type="entry name" value="GH114_TIM-barrel"/>
</dbReference>
<feature type="domain" description="Glycoside-hydrolase family GH114 TIM-barrel" evidence="1">
    <location>
        <begin position="57"/>
        <end position="248"/>
    </location>
</feature>
<evidence type="ECO:0000313" key="2">
    <source>
        <dbReference type="EMBL" id="MBB5375848.1"/>
    </source>
</evidence>
<evidence type="ECO:0000313" key="3">
    <source>
        <dbReference type="Proteomes" id="UP000539473"/>
    </source>
</evidence>
<dbReference type="Pfam" id="PF03537">
    <property type="entry name" value="Glyco_hydro_114"/>
    <property type="match status" value="1"/>
</dbReference>
<reference evidence="2 3" key="1">
    <citation type="submission" date="2020-08" db="EMBL/GenBank/DDBJ databases">
        <title>Genomic Encyclopedia of Type Strains, Phase IV (KMG-IV): sequencing the most valuable type-strain genomes for metagenomic binning, comparative biology and taxonomic classification.</title>
        <authorList>
            <person name="Goeker M."/>
        </authorList>
    </citation>
    <scope>NUCLEOTIDE SEQUENCE [LARGE SCALE GENOMIC DNA]</scope>
    <source>
        <strain evidence="2 3">DSM 27521</strain>
    </source>
</reference>
<evidence type="ECO:0000259" key="1">
    <source>
        <dbReference type="Pfam" id="PF03537"/>
    </source>
</evidence>
<organism evidence="2 3">
    <name type="scientific">Deinococcus metalli</name>
    <dbReference type="NCBI Taxonomy" id="1141878"/>
    <lineage>
        <taxon>Bacteria</taxon>
        <taxon>Thermotogati</taxon>
        <taxon>Deinococcota</taxon>
        <taxon>Deinococci</taxon>
        <taxon>Deinococcales</taxon>
        <taxon>Deinococcaceae</taxon>
        <taxon>Deinococcus</taxon>
    </lineage>
</organism>
<comment type="caution">
    <text evidence="2">The sequence shown here is derived from an EMBL/GenBank/DDBJ whole genome shotgun (WGS) entry which is preliminary data.</text>
</comment>
<dbReference type="Gene3D" id="3.20.20.70">
    <property type="entry name" value="Aldolase class I"/>
    <property type="match status" value="1"/>
</dbReference>
<protein>
    <recommendedName>
        <fullName evidence="1">Glycoside-hydrolase family GH114 TIM-barrel domain-containing protein</fullName>
    </recommendedName>
</protein>